<evidence type="ECO:0000313" key="1">
    <source>
        <dbReference type="EMBL" id="WEK05331.1"/>
    </source>
</evidence>
<protein>
    <submittedName>
        <fullName evidence="1">Uncharacterized protein</fullName>
    </submittedName>
</protein>
<name>A0AAJ6B125_9HYPH</name>
<reference evidence="1" key="1">
    <citation type="submission" date="2023-03" db="EMBL/GenBank/DDBJ databases">
        <title>Andean soil-derived lignocellulolytic bacterial consortium as a source of novel taxa and putative plastic-active enzymes.</title>
        <authorList>
            <person name="Diaz-Garcia L."/>
            <person name="Chuvochina M."/>
            <person name="Feuerriegel G."/>
            <person name="Bunk B."/>
            <person name="Sproer C."/>
            <person name="Streit W.R."/>
            <person name="Rodriguez L.M."/>
            <person name="Overmann J."/>
            <person name="Jimenez D.J."/>
        </authorList>
    </citation>
    <scope>NUCLEOTIDE SEQUENCE</scope>
    <source>
        <strain evidence="1">MAG 4196</strain>
    </source>
</reference>
<dbReference type="AlphaFoldDB" id="A0AAJ6B125"/>
<organism evidence="1 2">
    <name type="scientific">Candidatus Devosia phytovorans</name>
    <dbReference type="NCBI Taxonomy" id="3121372"/>
    <lineage>
        <taxon>Bacteria</taxon>
        <taxon>Pseudomonadati</taxon>
        <taxon>Pseudomonadota</taxon>
        <taxon>Alphaproteobacteria</taxon>
        <taxon>Hyphomicrobiales</taxon>
        <taxon>Devosiaceae</taxon>
        <taxon>Devosia</taxon>
    </lineage>
</organism>
<gene>
    <name evidence="1" type="ORF">P0Y65_03465</name>
</gene>
<dbReference type="EMBL" id="CP119312">
    <property type="protein sequence ID" value="WEK05331.1"/>
    <property type="molecule type" value="Genomic_DNA"/>
</dbReference>
<accession>A0AAJ6B125</accession>
<sequence>MTKEEDFKIRLAAVLKDLHDDGAADGEAMFLLGSLAAGLADDLKARNWVTAKNAMTPETRNNALRTFTDQGNLHHREGRAKQAYAIQALTMSLIASTLRADKDIAAGEPLLDTIINAAEARFRKLTPKRK</sequence>
<evidence type="ECO:0000313" key="2">
    <source>
        <dbReference type="Proteomes" id="UP001217476"/>
    </source>
</evidence>
<dbReference type="Proteomes" id="UP001217476">
    <property type="component" value="Chromosome"/>
</dbReference>
<proteinExistence type="predicted"/>